<evidence type="ECO:0000313" key="1">
    <source>
        <dbReference type="EMBL" id="KAG3226744.1"/>
    </source>
</evidence>
<dbReference type="Proteomes" id="UP000760860">
    <property type="component" value="Unassembled WGS sequence"/>
</dbReference>
<sequence length="121" mass="13669">MTSFQQEDDTSVFEAALSFVDEFDFDASTSASCPQLHEEVMSTPSQTVASTAPVELPSKAEKRRLRAEKKRMLRKAGIYSDPNRARNEQTREIAFLREQMEKLQLDLQSWPAGEEANAAIE</sequence>
<dbReference type="AlphaFoldDB" id="A0A8T1INS3"/>
<dbReference type="EMBL" id="RCMV01000050">
    <property type="protein sequence ID" value="KAG3226744.1"/>
    <property type="molecule type" value="Genomic_DNA"/>
</dbReference>
<gene>
    <name evidence="1" type="ORF">PC129_g2662</name>
</gene>
<proteinExistence type="predicted"/>
<name>A0A8T1INS3_9STRA</name>
<evidence type="ECO:0000313" key="2">
    <source>
        <dbReference type="Proteomes" id="UP000760860"/>
    </source>
</evidence>
<comment type="caution">
    <text evidence="1">The sequence shown here is derived from an EMBL/GenBank/DDBJ whole genome shotgun (WGS) entry which is preliminary data.</text>
</comment>
<accession>A0A8T1INS3</accession>
<protein>
    <submittedName>
        <fullName evidence="1">Uncharacterized protein</fullName>
    </submittedName>
</protein>
<reference evidence="1" key="1">
    <citation type="submission" date="2018-05" db="EMBL/GenBank/DDBJ databases">
        <title>Effector identification in a new, highly contiguous assembly of the strawberry crown rot pathogen Phytophthora cactorum.</title>
        <authorList>
            <person name="Armitage A.D."/>
            <person name="Nellist C.F."/>
            <person name="Bates H."/>
            <person name="Vickerstaff R.J."/>
            <person name="Harrison R.J."/>
        </authorList>
    </citation>
    <scope>NUCLEOTIDE SEQUENCE</scope>
    <source>
        <strain evidence="1">P421</strain>
    </source>
</reference>
<organism evidence="1 2">
    <name type="scientific">Phytophthora cactorum</name>
    <dbReference type="NCBI Taxonomy" id="29920"/>
    <lineage>
        <taxon>Eukaryota</taxon>
        <taxon>Sar</taxon>
        <taxon>Stramenopiles</taxon>
        <taxon>Oomycota</taxon>
        <taxon>Peronosporomycetes</taxon>
        <taxon>Peronosporales</taxon>
        <taxon>Peronosporaceae</taxon>
        <taxon>Phytophthora</taxon>
    </lineage>
</organism>